<dbReference type="SMART" id="SM00131">
    <property type="entry name" value="KU"/>
    <property type="match status" value="1"/>
</dbReference>
<keyword evidence="4" id="KW-1185">Reference proteome</keyword>
<organism evidence="3 4">
    <name type="scientific">Muntiacus muntjak</name>
    <name type="common">Barking deer</name>
    <name type="synonym">Indian muntjac</name>
    <dbReference type="NCBI Taxonomy" id="9888"/>
    <lineage>
        <taxon>Eukaryota</taxon>
        <taxon>Metazoa</taxon>
        <taxon>Chordata</taxon>
        <taxon>Craniata</taxon>
        <taxon>Vertebrata</taxon>
        <taxon>Euteleostomi</taxon>
        <taxon>Mammalia</taxon>
        <taxon>Eutheria</taxon>
        <taxon>Laurasiatheria</taxon>
        <taxon>Artiodactyla</taxon>
        <taxon>Ruminantia</taxon>
        <taxon>Pecora</taxon>
        <taxon>Cervidae</taxon>
        <taxon>Muntiacinae</taxon>
        <taxon>Muntiacus</taxon>
    </lineage>
</organism>
<evidence type="ECO:0000313" key="4">
    <source>
        <dbReference type="Proteomes" id="UP000326458"/>
    </source>
</evidence>
<name>A0A5N3VSD4_MUNMU</name>
<dbReference type="SUPFAM" id="SSF57362">
    <property type="entry name" value="BPTI-like"/>
    <property type="match status" value="1"/>
</dbReference>
<comment type="caution">
    <text evidence="3">The sequence shown here is derived from an EMBL/GenBank/DDBJ whole genome shotgun (WGS) entry which is preliminary data.</text>
</comment>
<dbReference type="PANTHER" id="PTHR10083:SF373">
    <property type="entry name" value="SERINE PEPTIDASE INHIBITOR, KUNITZ TYPE, 2"/>
    <property type="match status" value="1"/>
</dbReference>
<evidence type="ECO:0000259" key="2">
    <source>
        <dbReference type="PROSITE" id="PS50279"/>
    </source>
</evidence>
<dbReference type="InterPro" id="IPR036880">
    <property type="entry name" value="Kunitz_BPTI_sf"/>
</dbReference>
<reference evidence="3 4" key="1">
    <citation type="submission" date="2019-06" db="EMBL/GenBank/DDBJ databases">
        <title>Discovery of a novel chromosome fission-fusion reversal in muntjac.</title>
        <authorList>
            <person name="Mudd A.B."/>
            <person name="Bredeson J.V."/>
            <person name="Baum R."/>
            <person name="Hockemeyer D."/>
            <person name="Rokhsar D.S."/>
        </authorList>
    </citation>
    <scope>NUCLEOTIDE SEQUENCE [LARGE SCALE GENOMIC DNA]</scope>
    <source>
        <strain evidence="3">UTSW_UCB_Mm</strain>
        <tissue evidence="3">Fibroblast cell line</tissue>
    </source>
</reference>
<protein>
    <recommendedName>
        <fullName evidence="2">BPTI/Kunitz inhibitor domain-containing protein</fullName>
    </recommendedName>
</protein>
<keyword evidence="1" id="KW-1015">Disulfide bond</keyword>
<dbReference type="InterPro" id="IPR050098">
    <property type="entry name" value="TFPI/VKTCI-like"/>
</dbReference>
<dbReference type="PROSITE" id="PS50279">
    <property type="entry name" value="BPTI_KUNITZ_2"/>
    <property type="match status" value="1"/>
</dbReference>
<dbReference type="Gene3D" id="4.10.410.10">
    <property type="entry name" value="Pancreatic trypsin inhibitor Kunitz domain"/>
    <property type="match status" value="1"/>
</dbReference>
<feature type="domain" description="BPTI/Kunitz inhibitor" evidence="2">
    <location>
        <begin position="21"/>
        <end position="71"/>
    </location>
</feature>
<gene>
    <name evidence="3" type="ORF">FD754_015813</name>
</gene>
<dbReference type="EMBL" id="VCEA01000002">
    <property type="protein sequence ID" value="KAB0350956.1"/>
    <property type="molecule type" value="Genomic_DNA"/>
</dbReference>
<evidence type="ECO:0000256" key="1">
    <source>
        <dbReference type="ARBA" id="ARBA00023157"/>
    </source>
</evidence>
<accession>A0A5N3VSD4</accession>
<dbReference type="AlphaFoldDB" id="A0A5N3VSD4"/>
<dbReference type="GO" id="GO:0004867">
    <property type="term" value="F:serine-type endopeptidase inhibitor activity"/>
    <property type="evidence" value="ECO:0007669"/>
    <property type="project" value="InterPro"/>
</dbReference>
<proteinExistence type="predicted"/>
<dbReference type="InterPro" id="IPR020901">
    <property type="entry name" value="Prtase_inh_Kunz-CS"/>
</dbReference>
<sequence>MFFSLSEALYLSFLKDLMRRYTFPKFVGVCKAMMVRYFFNVQTGYCELFLYGGCGGNRNNFLTLEDCRQTCHPKAQSLW</sequence>
<evidence type="ECO:0000313" key="3">
    <source>
        <dbReference type="EMBL" id="KAB0350956.1"/>
    </source>
</evidence>
<dbReference type="PANTHER" id="PTHR10083">
    <property type="entry name" value="KUNITZ-TYPE PROTEASE INHIBITOR-RELATED"/>
    <property type="match status" value="1"/>
</dbReference>
<dbReference type="PRINTS" id="PR00759">
    <property type="entry name" value="BASICPTASE"/>
</dbReference>
<dbReference type="InterPro" id="IPR002223">
    <property type="entry name" value="Kunitz_BPTI"/>
</dbReference>
<dbReference type="PROSITE" id="PS00280">
    <property type="entry name" value="BPTI_KUNITZ_1"/>
    <property type="match status" value="1"/>
</dbReference>
<dbReference type="Pfam" id="PF00014">
    <property type="entry name" value="Kunitz_BPTI"/>
    <property type="match status" value="1"/>
</dbReference>
<dbReference type="Proteomes" id="UP000326458">
    <property type="component" value="Unassembled WGS sequence"/>
</dbReference>
<dbReference type="FunFam" id="4.10.410.10:FF:000004">
    <property type="entry name" value="Tissue factor pathway inhibitor"/>
    <property type="match status" value="1"/>
</dbReference>
<dbReference type="GO" id="GO:0005615">
    <property type="term" value="C:extracellular space"/>
    <property type="evidence" value="ECO:0007669"/>
    <property type="project" value="TreeGrafter"/>
</dbReference>